<gene>
    <name evidence="1" type="ORF">BDA96_09G272100</name>
</gene>
<accession>A0A921U5H3</accession>
<reference evidence="1" key="2">
    <citation type="submission" date="2020-10" db="EMBL/GenBank/DDBJ databases">
        <authorList>
            <person name="Cooper E.A."/>
            <person name="Brenton Z.W."/>
            <person name="Flinn B.S."/>
            <person name="Jenkins J."/>
            <person name="Shu S."/>
            <person name="Flowers D."/>
            <person name="Luo F."/>
            <person name="Wang Y."/>
            <person name="Xia P."/>
            <person name="Barry K."/>
            <person name="Daum C."/>
            <person name="Lipzen A."/>
            <person name="Yoshinaga Y."/>
            <person name="Schmutz J."/>
            <person name="Saski C."/>
            <person name="Vermerris W."/>
            <person name="Kresovich S."/>
        </authorList>
    </citation>
    <scope>NUCLEOTIDE SEQUENCE</scope>
</reference>
<protein>
    <submittedName>
        <fullName evidence="1">Uncharacterized protein</fullName>
    </submittedName>
</protein>
<evidence type="ECO:0000313" key="2">
    <source>
        <dbReference type="Proteomes" id="UP000807115"/>
    </source>
</evidence>
<proteinExistence type="predicted"/>
<evidence type="ECO:0000313" key="1">
    <source>
        <dbReference type="EMBL" id="KAG0519537.1"/>
    </source>
</evidence>
<dbReference type="EMBL" id="CM027688">
    <property type="protein sequence ID" value="KAG0519537.1"/>
    <property type="molecule type" value="Genomic_DNA"/>
</dbReference>
<dbReference type="Proteomes" id="UP000807115">
    <property type="component" value="Chromosome 9"/>
</dbReference>
<organism evidence="1 2">
    <name type="scientific">Sorghum bicolor</name>
    <name type="common">Sorghum</name>
    <name type="synonym">Sorghum vulgare</name>
    <dbReference type="NCBI Taxonomy" id="4558"/>
    <lineage>
        <taxon>Eukaryota</taxon>
        <taxon>Viridiplantae</taxon>
        <taxon>Streptophyta</taxon>
        <taxon>Embryophyta</taxon>
        <taxon>Tracheophyta</taxon>
        <taxon>Spermatophyta</taxon>
        <taxon>Magnoliopsida</taxon>
        <taxon>Liliopsida</taxon>
        <taxon>Poales</taxon>
        <taxon>Poaceae</taxon>
        <taxon>PACMAD clade</taxon>
        <taxon>Panicoideae</taxon>
        <taxon>Andropogonodae</taxon>
        <taxon>Andropogoneae</taxon>
        <taxon>Sorghinae</taxon>
        <taxon>Sorghum</taxon>
    </lineage>
</organism>
<dbReference type="AlphaFoldDB" id="A0A921U5H3"/>
<reference evidence="1" key="1">
    <citation type="journal article" date="2019" name="BMC Genomics">
        <title>A new reference genome for Sorghum bicolor reveals high levels of sequence similarity between sweet and grain genotypes: implications for the genetics of sugar metabolism.</title>
        <authorList>
            <person name="Cooper E.A."/>
            <person name="Brenton Z.W."/>
            <person name="Flinn B.S."/>
            <person name="Jenkins J."/>
            <person name="Shu S."/>
            <person name="Flowers D."/>
            <person name="Luo F."/>
            <person name="Wang Y."/>
            <person name="Xia P."/>
            <person name="Barry K."/>
            <person name="Daum C."/>
            <person name="Lipzen A."/>
            <person name="Yoshinaga Y."/>
            <person name="Schmutz J."/>
            <person name="Saski C."/>
            <person name="Vermerris W."/>
            <person name="Kresovich S."/>
        </authorList>
    </citation>
    <scope>NUCLEOTIDE SEQUENCE</scope>
</reference>
<sequence>MISETTISFCGGCLGCIVKSTTRAKGDMGLQRQRQGCCLCFVQCYSF</sequence>
<comment type="caution">
    <text evidence="1">The sequence shown here is derived from an EMBL/GenBank/DDBJ whole genome shotgun (WGS) entry which is preliminary data.</text>
</comment>
<name>A0A921U5H3_SORBI</name>